<dbReference type="SUPFAM" id="SSF53335">
    <property type="entry name" value="S-adenosyl-L-methionine-dependent methyltransferases"/>
    <property type="match status" value="1"/>
</dbReference>
<dbReference type="EMBL" id="JAZDRP010000001">
    <property type="protein sequence ID" value="MEE2524851.1"/>
    <property type="molecule type" value="Genomic_DNA"/>
</dbReference>
<dbReference type="PROSITE" id="PS51585">
    <property type="entry name" value="SAM_MT_TPMT"/>
    <property type="match status" value="1"/>
</dbReference>
<dbReference type="PANTHER" id="PTHR32183">
    <property type="match status" value="1"/>
</dbReference>
<dbReference type="RefSeq" id="WP_330197519.1">
    <property type="nucleotide sequence ID" value="NZ_JAZDRP010000001.1"/>
</dbReference>
<comment type="caution">
    <text evidence="5">The sequence shown here is derived from an EMBL/GenBank/DDBJ whole genome shotgun (WGS) entry which is preliminary data.</text>
</comment>
<organism evidence="5 6">
    <name type="scientific">Hyphobacterium lacteum</name>
    <dbReference type="NCBI Taxonomy" id="3116575"/>
    <lineage>
        <taxon>Bacteria</taxon>
        <taxon>Pseudomonadati</taxon>
        <taxon>Pseudomonadota</taxon>
        <taxon>Alphaproteobacteria</taxon>
        <taxon>Maricaulales</taxon>
        <taxon>Maricaulaceae</taxon>
        <taxon>Hyphobacterium</taxon>
    </lineage>
</organism>
<keyword evidence="1" id="KW-0597">Phosphoprotein</keyword>
<keyword evidence="2 5" id="KW-0489">Methyltransferase</keyword>
<dbReference type="GO" id="GO:0032259">
    <property type="term" value="P:methylation"/>
    <property type="evidence" value="ECO:0007669"/>
    <property type="project" value="UniProtKB-KW"/>
</dbReference>
<protein>
    <submittedName>
        <fullName evidence="5">Methyltransferase domain-containing protein</fullName>
    </submittedName>
</protein>
<sequence length="201" mass="22688">MSETSERTPMDWDQRFKDNTTPWERGVLHPAFLDWRESGAFDDRERIIVPGCGRSPELKAFAALGKQVIGADLSGTALAAQKAMLDGDGLQAELIEADILLWRPDTPLDGIYEQTFLCAISPRLRQEYEQAVHAWLKPGGKLFALFMQKNEPGGPPYGCPLEAMRELFPDDRWEWPDGDPVPYPHPLLDDKAELAIILTRR</sequence>
<evidence type="ECO:0000256" key="1">
    <source>
        <dbReference type="ARBA" id="ARBA00022553"/>
    </source>
</evidence>
<evidence type="ECO:0000313" key="5">
    <source>
        <dbReference type="EMBL" id="MEE2524851.1"/>
    </source>
</evidence>
<dbReference type="PANTHER" id="PTHR32183:SF6">
    <property type="entry name" value="CYSTEINE SULFINATE DESULFINASE_CYSTEINE DESULFURASE AND RELATED ENZYMES"/>
    <property type="match status" value="1"/>
</dbReference>
<dbReference type="InterPro" id="IPR029063">
    <property type="entry name" value="SAM-dependent_MTases_sf"/>
</dbReference>
<proteinExistence type="predicted"/>
<dbReference type="CDD" id="cd02440">
    <property type="entry name" value="AdoMet_MTases"/>
    <property type="match status" value="1"/>
</dbReference>
<evidence type="ECO:0000256" key="3">
    <source>
        <dbReference type="ARBA" id="ARBA00022679"/>
    </source>
</evidence>
<dbReference type="GO" id="GO:0008168">
    <property type="term" value="F:methyltransferase activity"/>
    <property type="evidence" value="ECO:0007669"/>
    <property type="project" value="UniProtKB-KW"/>
</dbReference>
<accession>A0ABU7LMK6</accession>
<dbReference type="InterPro" id="IPR008854">
    <property type="entry name" value="TPMT"/>
</dbReference>
<evidence type="ECO:0000256" key="4">
    <source>
        <dbReference type="ARBA" id="ARBA00022691"/>
    </source>
</evidence>
<dbReference type="Pfam" id="PF05724">
    <property type="entry name" value="TPMT"/>
    <property type="match status" value="1"/>
</dbReference>
<reference evidence="5 6" key="1">
    <citation type="submission" date="2024-01" db="EMBL/GenBank/DDBJ databases">
        <title>Hyphobacterium bacterium isolated from marine sediment.</title>
        <authorList>
            <person name="Zhao S."/>
        </authorList>
    </citation>
    <scope>NUCLEOTIDE SEQUENCE [LARGE SCALE GENOMIC DNA]</scope>
    <source>
        <strain evidence="6">HN65</strain>
    </source>
</reference>
<keyword evidence="4" id="KW-0949">S-adenosyl-L-methionine</keyword>
<name>A0ABU7LMK6_9PROT</name>
<dbReference type="Proteomes" id="UP001354971">
    <property type="component" value="Unassembled WGS sequence"/>
</dbReference>
<evidence type="ECO:0000256" key="2">
    <source>
        <dbReference type="ARBA" id="ARBA00022603"/>
    </source>
</evidence>
<keyword evidence="6" id="KW-1185">Reference proteome</keyword>
<gene>
    <name evidence="5" type="ORF">V0U79_00600</name>
</gene>
<dbReference type="Gene3D" id="3.40.50.150">
    <property type="entry name" value="Vaccinia Virus protein VP39"/>
    <property type="match status" value="1"/>
</dbReference>
<keyword evidence="3" id="KW-0808">Transferase</keyword>
<evidence type="ECO:0000313" key="6">
    <source>
        <dbReference type="Proteomes" id="UP001354971"/>
    </source>
</evidence>